<sequence length="167" mass="18184">MTETKTAQPNAAGLPVLEGLFGSKSRARLLTVFVSHPAEEFYAQRLTTMTRLAESSVRYELGRLQKLGVLVARRAGREKYFRINDRHPLLPELKQMVYKTAGLGETIRQAVDGMPNVHAAFVFGSVAKEASRPRPTSTCSSSAGPIRPDSRPCSAKPKVASGARSTL</sequence>
<dbReference type="AlphaFoldDB" id="A0A537JKT6"/>
<evidence type="ECO:0000313" key="3">
    <source>
        <dbReference type="EMBL" id="TMI84080.1"/>
    </source>
</evidence>
<evidence type="ECO:0000259" key="2">
    <source>
        <dbReference type="PROSITE" id="PS50987"/>
    </source>
</evidence>
<dbReference type="Gene3D" id="1.10.10.10">
    <property type="entry name" value="Winged helix-like DNA-binding domain superfamily/Winged helix DNA-binding domain"/>
    <property type="match status" value="1"/>
</dbReference>
<organism evidence="3 4">
    <name type="scientific">Candidatus Segetimicrobium genomatis</name>
    <dbReference type="NCBI Taxonomy" id="2569760"/>
    <lineage>
        <taxon>Bacteria</taxon>
        <taxon>Bacillati</taxon>
        <taxon>Candidatus Sysuimicrobiota</taxon>
        <taxon>Candidatus Sysuimicrobiia</taxon>
        <taxon>Candidatus Sysuimicrobiales</taxon>
        <taxon>Candidatus Segetimicrobiaceae</taxon>
        <taxon>Candidatus Segetimicrobium</taxon>
    </lineage>
</organism>
<dbReference type="InterPro" id="IPR036388">
    <property type="entry name" value="WH-like_DNA-bd_sf"/>
</dbReference>
<dbReference type="SUPFAM" id="SSF46785">
    <property type="entry name" value="Winged helix' DNA-binding domain"/>
    <property type="match status" value="1"/>
</dbReference>
<gene>
    <name evidence="3" type="ORF">E6H03_02635</name>
</gene>
<protein>
    <submittedName>
        <fullName evidence="3">Winged helix-turn-helix transcriptional regulator</fullName>
    </submittedName>
</protein>
<comment type="caution">
    <text evidence="3">The sequence shown here is derived from an EMBL/GenBank/DDBJ whole genome shotgun (WGS) entry which is preliminary data.</text>
</comment>
<evidence type="ECO:0000313" key="4">
    <source>
        <dbReference type="Proteomes" id="UP000318093"/>
    </source>
</evidence>
<name>A0A537JKT6_9BACT</name>
<feature type="compositionally biased region" description="Low complexity" evidence="1">
    <location>
        <begin position="133"/>
        <end position="143"/>
    </location>
</feature>
<dbReference type="EMBL" id="VBAN01000079">
    <property type="protein sequence ID" value="TMI84080.1"/>
    <property type="molecule type" value="Genomic_DNA"/>
</dbReference>
<feature type="region of interest" description="Disordered" evidence="1">
    <location>
        <begin position="131"/>
        <end position="167"/>
    </location>
</feature>
<feature type="domain" description="HTH arsR-type" evidence="2">
    <location>
        <begin position="6"/>
        <end position="103"/>
    </location>
</feature>
<dbReference type="GO" id="GO:0003700">
    <property type="term" value="F:DNA-binding transcription factor activity"/>
    <property type="evidence" value="ECO:0007669"/>
    <property type="project" value="InterPro"/>
</dbReference>
<proteinExistence type="predicted"/>
<dbReference type="InterPro" id="IPR036390">
    <property type="entry name" value="WH_DNA-bd_sf"/>
</dbReference>
<dbReference type="PROSITE" id="PS50987">
    <property type="entry name" value="HTH_ARSR_2"/>
    <property type="match status" value="1"/>
</dbReference>
<accession>A0A537JKT6</accession>
<dbReference type="InterPro" id="IPR001845">
    <property type="entry name" value="HTH_ArsR_DNA-bd_dom"/>
</dbReference>
<evidence type="ECO:0000256" key="1">
    <source>
        <dbReference type="SAM" id="MobiDB-lite"/>
    </source>
</evidence>
<reference evidence="3 4" key="1">
    <citation type="journal article" date="2019" name="Nat. Microbiol.">
        <title>Mediterranean grassland soil C-N compound turnover is dependent on rainfall and depth, and is mediated by genomically divergent microorganisms.</title>
        <authorList>
            <person name="Diamond S."/>
            <person name="Andeer P.F."/>
            <person name="Li Z."/>
            <person name="Crits-Christoph A."/>
            <person name="Burstein D."/>
            <person name="Anantharaman K."/>
            <person name="Lane K.R."/>
            <person name="Thomas B.C."/>
            <person name="Pan C."/>
            <person name="Northen T.R."/>
            <person name="Banfield J.F."/>
        </authorList>
    </citation>
    <scope>NUCLEOTIDE SEQUENCE [LARGE SCALE GENOMIC DNA]</scope>
    <source>
        <strain evidence="3">NP_6</strain>
    </source>
</reference>
<dbReference type="Proteomes" id="UP000318093">
    <property type="component" value="Unassembled WGS sequence"/>
</dbReference>